<dbReference type="GO" id="GO:0003824">
    <property type="term" value="F:catalytic activity"/>
    <property type="evidence" value="ECO:0007669"/>
    <property type="project" value="InterPro"/>
</dbReference>
<keyword evidence="4" id="KW-1185">Reference proteome</keyword>
<dbReference type="Proteomes" id="UP000287972">
    <property type="component" value="Unassembled WGS sequence"/>
</dbReference>
<dbReference type="GO" id="GO:0009116">
    <property type="term" value="P:nucleoside metabolic process"/>
    <property type="evidence" value="ECO:0007669"/>
    <property type="project" value="InterPro"/>
</dbReference>
<dbReference type="InterPro" id="IPR035994">
    <property type="entry name" value="Nucleoside_phosphorylase_sf"/>
</dbReference>
<dbReference type="Pfam" id="PF01048">
    <property type="entry name" value="PNP_UDP_1"/>
    <property type="match status" value="1"/>
</dbReference>
<feature type="region of interest" description="Disordered" evidence="1">
    <location>
        <begin position="203"/>
        <end position="244"/>
    </location>
</feature>
<dbReference type="PANTHER" id="PTHR46082">
    <property type="entry name" value="ATP/GTP-BINDING PROTEIN-RELATED"/>
    <property type="match status" value="1"/>
</dbReference>
<sequence>MPEGQYGGVVQYDLGKDTEESFCLKGFLMAPPSSLRSAVETMRSDLMVKENKIDEFISAMIEKGRRLAAYARPSDETDILFEAGYFHESNVSLCDQCDRSKCVERPTRDFNGPEIHYGLIASGDSVVKNTTRRSAIIREVGDVLCFEMEAAGMMTEFSCIVIRGISDYADSHKNDHWHYYAAATAAACAKELLSYLDPNNIESPRRSSELQPDHESRASNVFHGTGIQNTGSGDFSVGKNLNIS</sequence>
<accession>A0A428NRA2</accession>
<evidence type="ECO:0000313" key="3">
    <source>
        <dbReference type="EMBL" id="RSL43318.1"/>
    </source>
</evidence>
<feature type="domain" description="Nucleoside phosphorylase" evidence="2">
    <location>
        <begin position="100"/>
        <end position="186"/>
    </location>
</feature>
<organism evidence="3 4">
    <name type="scientific">Fusarium floridanum</name>
    <dbReference type="NCBI Taxonomy" id="1325733"/>
    <lineage>
        <taxon>Eukaryota</taxon>
        <taxon>Fungi</taxon>
        <taxon>Dikarya</taxon>
        <taxon>Ascomycota</taxon>
        <taxon>Pezizomycotina</taxon>
        <taxon>Sordariomycetes</taxon>
        <taxon>Hypocreomycetidae</taxon>
        <taxon>Hypocreales</taxon>
        <taxon>Nectriaceae</taxon>
        <taxon>Fusarium</taxon>
        <taxon>Fusarium solani species complex</taxon>
    </lineage>
</organism>
<dbReference type="PANTHER" id="PTHR46082:SF11">
    <property type="entry name" value="AAA+ ATPASE DOMAIN-CONTAINING PROTEIN-RELATED"/>
    <property type="match status" value="1"/>
</dbReference>
<dbReference type="InterPro" id="IPR000845">
    <property type="entry name" value="Nucleoside_phosphorylase_d"/>
</dbReference>
<dbReference type="EMBL" id="NKCL01001122">
    <property type="protein sequence ID" value="RSL43318.1"/>
    <property type="molecule type" value="Genomic_DNA"/>
</dbReference>
<gene>
    <name evidence="3" type="ORF">CEP51_016377</name>
</gene>
<evidence type="ECO:0000259" key="2">
    <source>
        <dbReference type="Pfam" id="PF01048"/>
    </source>
</evidence>
<dbReference type="AlphaFoldDB" id="A0A428NRA2"/>
<proteinExistence type="predicted"/>
<dbReference type="Gene3D" id="3.40.50.1580">
    <property type="entry name" value="Nucleoside phosphorylase domain"/>
    <property type="match status" value="1"/>
</dbReference>
<dbReference type="InterPro" id="IPR053137">
    <property type="entry name" value="NLR-like"/>
</dbReference>
<protein>
    <recommendedName>
        <fullName evidence="2">Nucleoside phosphorylase domain-containing protein</fullName>
    </recommendedName>
</protein>
<dbReference type="SUPFAM" id="SSF53167">
    <property type="entry name" value="Purine and uridine phosphorylases"/>
    <property type="match status" value="1"/>
</dbReference>
<evidence type="ECO:0000313" key="4">
    <source>
        <dbReference type="Proteomes" id="UP000287972"/>
    </source>
</evidence>
<reference evidence="3 4" key="1">
    <citation type="submission" date="2017-06" db="EMBL/GenBank/DDBJ databases">
        <title>Comparative genomic analysis of Ambrosia Fusariam Clade fungi.</title>
        <authorList>
            <person name="Stajich J.E."/>
            <person name="Carrillo J."/>
            <person name="Kijimoto T."/>
            <person name="Eskalen A."/>
            <person name="O'Donnell K."/>
            <person name="Kasson M."/>
        </authorList>
    </citation>
    <scope>NUCLEOTIDE SEQUENCE [LARGE SCALE GENOMIC DNA]</scope>
    <source>
        <strain evidence="3 4">NRRL62606</strain>
    </source>
</reference>
<comment type="caution">
    <text evidence="3">The sequence shown here is derived from an EMBL/GenBank/DDBJ whole genome shotgun (WGS) entry which is preliminary data.</text>
</comment>
<feature type="compositionally biased region" description="Polar residues" evidence="1">
    <location>
        <begin position="226"/>
        <end position="244"/>
    </location>
</feature>
<name>A0A428NRA2_9HYPO</name>
<evidence type="ECO:0000256" key="1">
    <source>
        <dbReference type="SAM" id="MobiDB-lite"/>
    </source>
</evidence>
<feature type="compositionally biased region" description="Basic and acidic residues" evidence="1">
    <location>
        <begin position="203"/>
        <end position="217"/>
    </location>
</feature>